<evidence type="ECO:0000313" key="1">
    <source>
        <dbReference type="EMBL" id="QDT28181.1"/>
    </source>
</evidence>
<gene>
    <name evidence="1" type="ORF">Enr10x_35200</name>
</gene>
<proteinExistence type="predicted"/>
<reference evidence="1 2" key="1">
    <citation type="submission" date="2019-03" db="EMBL/GenBank/DDBJ databases">
        <title>Deep-cultivation of Planctomycetes and their phenomic and genomic characterization uncovers novel biology.</title>
        <authorList>
            <person name="Wiegand S."/>
            <person name="Jogler M."/>
            <person name="Boedeker C."/>
            <person name="Pinto D."/>
            <person name="Vollmers J."/>
            <person name="Rivas-Marin E."/>
            <person name="Kohn T."/>
            <person name="Peeters S.H."/>
            <person name="Heuer A."/>
            <person name="Rast P."/>
            <person name="Oberbeckmann S."/>
            <person name="Bunk B."/>
            <person name="Jeske O."/>
            <person name="Meyerdierks A."/>
            <person name="Storesund J.E."/>
            <person name="Kallscheuer N."/>
            <person name="Luecker S."/>
            <person name="Lage O.M."/>
            <person name="Pohl T."/>
            <person name="Merkel B.J."/>
            <person name="Hornburger P."/>
            <person name="Mueller R.-W."/>
            <person name="Bruemmer F."/>
            <person name="Labrenz M."/>
            <person name="Spormann A.M."/>
            <person name="Op den Camp H."/>
            <person name="Overmann J."/>
            <person name="Amann R."/>
            <person name="Jetten M.S.M."/>
            <person name="Mascher T."/>
            <person name="Medema M.H."/>
            <person name="Devos D.P."/>
            <person name="Kaster A.-K."/>
            <person name="Ovreas L."/>
            <person name="Rohde M."/>
            <person name="Galperin M.Y."/>
            <person name="Jogler C."/>
        </authorList>
    </citation>
    <scope>NUCLEOTIDE SEQUENCE [LARGE SCALE GENOMIC DNA]</scope>
    <source>
        <strain evidence="1 2">Enr10</strain>
    </source>
</reference>
<dbReference type="RefSeq" id="WP_145110335.1">
    <property type="nucleotide sequence ID" value="NZ_CP036277.1"/>
</dbReference>
<dbReference type="AlphaFoldDB" id="A0A517Q9B2"/>
<evidence type="ECO:0000313" key="2">
    <source>
        <dbReference type="Proteomes" id="UP000315647"/>
    </source>
</evidence>
<organism evidence="1 2">
    <name type="scientific">Gimesia panareensis</name>
    <dbReference type="NCBI Taxonomy" id="2527978"/>
    <lineage>
        <taxon>Bacteria</taxon>
        <taxon>Pseudomonadati</taxon>
        <taxon>Planctomycetota</taxon>
        <taxon>Planctomycetia</taxon>
        <taxon>Planctomycetales</taxon>
        <taxon>Planctomycetaceae</taxon>
        <taxon>Gimesia</taxon>
    </lineage>
</organism>
<accession>A0A517Q9B2</accession>
<dbReference type="Proteomes" id="UP000315647">
    <property type="component" value="Chromosome"/>
</dbReference>
<accession>A0A518A8I9</accession>
<protein>
    <submittedName>
        <fullName evidence="1">Uncharacterized protein</fullName>
    </submittedName>
</protein>
<name>A0A517Q9B2_9PLAN</name>
<dbReference type="EMBL" id="CP037421">
    <property type="protein sequence ID" value="QDT28181.1"/>
    <property type="molecule type" value="Genomic_DNA"/>
</dbReference>
<sequence>MSTITIDAPEARPLYPSTTAHHQTQIQSIVKTIIWTAGTIIFCLAMFDFYAQTYAHETEIALQQAQAEKLDLNQDLRLNDIAPYIAGAPIISTRPADKYTHMCKEMKQYTWKGFFKNYTLSLYVGLGENPSIDYVHGPGNVTEESHRPIAPKINHIVDLD</sequence>
<keyword evidence="2" id="KW-1185">Reference proteome</keyword>